<gene>
    <name evidence="11" type="ORF">JK634_05570</name>
</gene>
<dbReference type="GO" id="GO:0005886">
    <property type="term" value="C:plasma membrane"/>
    <property type="evidence" value="ECO:0007669"/>
    <property type="project" value="UniProtKB-SubCell"/>
</dbReference>
<feature type="transmembrane region" description="Helical" evidence="9">
    <location>
        <begin position="357"/>
        <end position="379"/>
    </location>
</feature>
<keyword evidence="6 9" id="KW-0472">Membrane</keyword>
<evidence type="ECO:0000256" key="3">
    <source>
        <dbReference type="ARBA" id="ARBA00022448"/>
    </source>
</evidence>
<dbReference type="Pfam" id="PF00909">
    <property type="entry name" value="Ammonium_transp"/>
    <property type="match status" value="1"/>
</dbReference>
<keyword evidence="4 9" id="KW-0812">Transmembrane</keyword>
<evidence type="ECO:0000256" key="9">
    <source>
        <dbReference type="RuleBase" id="RU362002"/>
    </source>
</evidence>
<evidence type="ECO:0000256" key="8">
    <source>
        <dbReference type="ARBA" id="ARBA00050025"/>
    </source>
</evidence>
<dbReference type="SUPFAM" id="SSF111352">
    <property type="entry name" value="Ammonium transporter"/>
    <property type="match status" value="1"/>
</dbReference>
<dbReference type="NCBIfam" id="TIGR00836">
    <property type="entry name" value="amt"/>
    <property type="match status" value="1"/>
</dbReference>
<dbReference type="EMBL" id="JAESWA010000019">
    <property type="protein sequence ID" value="MBL4931265.1"/>
    <property type="molecule type" value="Genomic_DNA"/>
</dbReference>
<feature type="transmembrane region" description="Helical" evidence="9">
    <location>
        <begin position="12"/>
        <end position="32"/>
    </location>
</feature>
<evidence type="ECO:0000313" key="12">
    <source>
        <dbReference type="Proteomes" id="UP000623681"/>
    </source>
</evidence>
<protein>
    <recommendedName>
        <fullName evidence="8 9">Ammonium transporter</fullName>
    </recommendedName>
</protein>
<dbReference type="RefSeq" id="WP_202766651.1">
    <property type="nucleotide sequence ID" value="NZ_JAESWA010000019.1"/>
</dbReference>
<dbReference type="InterPro" id="IPR001905">
    <property type="entry name" value="Ammonium_transpt"/>
</dbReference>
<feature type="transmembrane region" description="Helical" evidence="9">
    <location>
        <begin position="202"/>
        <end position="219"/>
    </location>
</feature>
<evidence type="ECO:0000256" key="7">
    <source>
        <dbReference type="ARBA" id="ARBA00023177"/>
    </source>
</evidence>
<feature type="domain" description="Ammonium transporter AmtB-like" evidence="10">
    <location>
        <begin position="11"/>
        <end position="409"/>
    </location>
</feature>
<comment type="subcellular location">
    <subcellularLocation>
        <location evidence="9">Cell membrane</location>
        <topology evidence="9">Multi-pass membrane protein</topology>
    </subcellularLocation>
    <subcellularLocation>
        <location evidence="1">Membrane</location>
        <topology evidence="1">Multi-pass membrane protein</topology>
    </subcellularLocation>
</comment>
<feature type="transmembrane region" description="Helical" evidence="9">
    <location>
        <begin position="318"/>
        <end position="337"/>
    </location>
</feature>
<evidence type="ECO:0000256" key="2">
    <source>
        <dbReference type="ARBA" id="ARBA00005887"/>
    </source>
</evidence>
<dbReference type="PROSITE" id="PS01219">
    <property type="entry name" value="AMMONIUM_TRANSP"/>
    <property type="match status" value="1"/>
</dbReference>
<reference evidence="11" key="1">
    <citation type="submission" date="2021-01" db="EMBL/GenBank/DDBJ databases">
        <title>Genome public.</title>
        <authorList>
            <person name="Liu C."/>
            <person name="Sun Q."/>
        </authorList>
    </citation>
    <scope>NUCLEOTIDE SEQUENCE</scope>
    <source>
        <strain evidence="11">YIM B02565</strain>
    </source>
</reference>
<dbReference type="AlphaFoldDB" id="A0A937FBZ7"/>
<dbReference type="InterPro" id="IPR029020">
    <property type="entry name" value="Ammonium/urea_transptr"/>
</dbReference>
<dbReference type="InterPro" id="IPR018047">
    <property type="entry name" value="Ammonium_transpt_CS"/>
</dbReference>
<dbReference type="Proteomes" id="UP000623681">
    <property type="component" value="Unassembled WGS sequence"/>
</dbReference>
<dbReference type="PANTHER" id="PTHR43029:SF10">
    <property type="entry name" value="AMMONIUM TRANSPORTER MEP2"/>
    <property type="match status" value="1"/>
</dbReference>
<organism evidence="11 12">
    <name type="scientific">Clostridium paridis</name>
    <dbReference type="NCBI Taxonomy" id="2803863"/>
    <lineage>
        <taxon>Bacteria</taxon>
        <taxon>Bacillati</taxon>
        <taxon>Bacillota</taxon>
        <taxon>Clostridia</taxon>
        <taxon>Eubacteriales</taxon>
        <taxon>Clostridiaceae</taxon>
        <taxon>Clostridium</taxon>
    </lineage>
</organism>
<keyword evidence="7 9" id="KW-0924">Ammonia transport</keyword>
<keyword evidence="3 9" id="KW-0813">Transport</keyword>
<evidence type="ECO:0000256" key="1">
    <source>
        <dbReference type="ARBA" id="ARBA00004141"/>
    </source>
</evidence>
<evidence type="ECO:0000256" key="4">
    <source>
        <dbReference type="ARBA" id="ARBA00022692"/>
    </source>
</evidence>
<sequence>MNMLNGADMGFVFISAALVMLMVPGLALFYGGMVKSKNVLSTTVHSYAALAIISIQWIIVGYTLAFGPDIKGIIGGFDWGFLKNVGITPNADYASTIPHLEFVIFQLMFAAITAAVISGSFAERMRFPAFLIFMLLWSTLVYDPIAHWVWGSNGEHMGWLKKLGVLDFAGGNVVEINSGVSGLVAAIFIGKRKKRKPEPHHIPMAILGGGILWFGWFGFNAGSALSMNYVAINAFVTTNTSAAAGAIAWVACEWILYKKPTALGTISGAIAGLVAITQGAGYVSPMSAVVLGLVGGILSFLAIAVLKAKLGYDDALDAFGCHGVAGIWGAIGTAIFASKDINSAGANGVIYGNFELLKVHLISAASVALYAAVVTFIILKVMSFVMKIRTDESQESEGLDISLHGEGAYTGLNV</sequence>
<feature type="transmembrane region" description="Helical" evidence="9">
    <location>
        <begin position="170"/>
        <end position="190"/>
    </location>
</feature>
<evidence type="ECO:0000259" key="10">
    <source>
        <dbReference type="Pfam" id="PF00909"/>
    </source>
</evidence>
<evidence type="ECO:0000256" key="5">
    <source>
        <dbReference type="ARBA" id="ARBA00022989"/>
    </source>
</evidence>
<dbReference type="PANTHER" id="PTHR43029">
    <property type="entry name" value="AMMONIUM TRANSPORTER MEP2"/>
    <property type="match status" value="1"/>
</dbReference>
<dbReference type="GO" id="GO:0008519">
    <property type="term" value="F:ammonium channel activity"/>
    <property type="evidence" value="ECO:0007669"/>
    <property type="project" value="InterPro"/>
</dbReference>
<feature type="transmembrane region" description="Helical" evidence="9">
    <location>
        <begin position="102"/>
        <end position="122"/>
    </location>
</feature>
<comment type="caution">
    <text evidence="11">The sequence shown here is derived from an EMBL/GenBank/DDBJ whole genome shotgun (WGS) entry which is preliminary data.</text>
</comment>
<dbReference type="InterPro" id="IPR024041">
    <property type="entry name" value="NH4_transpt_AmtB-like_dom"/>
</dbReference>
<comment type="similarity">
    <text evidence="2 9">Belongs to the ammonia transporter channel (TC 1.A.11.2) family.</text>
</comment>
<feature type="transmembrane region" description="Helical" evidence="9">
    <location>
        <begin position="129"/>
        <end position="150"/>
    </location>
</feature>
<dbReference type="Gene3D" id="1.10.3430.10">
    <property type="entry name" value="Ammonium transporter AmtB like domains"/>
    <property type="match status" value="1"/>
</dbReference>
<keyword evidence="12" id="KW-1185">Reference proteome</keyword>
<proteinExistence type="inferred from homology"/>
<feature type="transmembrane region" description="Helical" evidence="9">
    <location>
        <begin position="231"/>
        <end position="250"/>
    </location>
</feature>
<accession>A0A937FBZ7</accession>
<keyword evidence="5 9" id="KW-1133">Transmembrane helix</keyword>
<feature type="transmembrane region" description="Helical" evidence="9">
    <location>
        <begin position="44"/>
        <end position="65"/>
    </location>
</feature>
<name>A0A937FBZ7_9CLOT</name>
<feature type="transmembrane region" description="Helical" evidence="9">
    <location>
        <begin position="286"/>
        <end position="306"/>
    </location>
</feature>
<evidence type="ECO:0000256" key="6">
    <source>
        <dbReference type="ARBA" id="ARBA00023136"/>
    </source>
</evidence>
<evidence type="ECO:0000313" key="11">
    <source>
        <dbReference type="EMBL" id="MBL4931265.1"/>
    </source>
</evidence>
<feature type="transmembrane region" description="Helical" evidence="9">
    <location>
        <begin position="262"/>
        <end position="280"/>
    </location>
</feature>